<evidence type="ECO:0000313" key="5">
    <source>
        <dbReference type="EMBL" id="CAN91771.1"/>
    </source>
</evidence>
<name>A9FDK6_SORC5</name>
<reference evidence="5 6" key="1">
    <citation type="journal article" date="2007" name="Nat. Biotechnol.">
        <title>Complete genome sequence of the myxobacterium Sorangium cellulosum.</title>
        <authorList>
            <person name="Schneiker S."/>
            <person name="Perlova O."/>
            <person name="Kaiser O."/>
            <person name="Gerth K."/>
            <person name="Alici A."/>
            <person name="Altmeyer M.O."/>
            <person name="Bartels D."/>
            <person name="Bekel T."/>
            <person name="Beyer S."/>
            <person name="Bode E."/>
            <person name="Bode H.B."/>
            <person name="Bolten C.J."/>
            <person name="Choudhuri J.V."/>
            <person name="Doss S."/>
            <person name="Elnakady Y.A."/>
            <person name="Frank B."/>
            <person name="Gaigalat L."/>
            <person name="Goesmann A."/>
            <person name="Groeger C."/>
            <person name="Gross F."/>
            <person name="Jelsbak L."/>
            <person name="Jelsbak L."/>
            <person name="Kalinowski J."/>
            <person name="Kegler C."/>
            <person name="Knauber T."/>
            <person name="Konietzny S."/>
            <person name="Kopp M."/>
            <person name="Krause L."/>
            <person name="Krug D."/>
            <person name="Linke B."/>
            <person name="Mahmud T."/>
            <person name="Martinez-Arias R."/>
            <person name="McHardy A.C."/>
            <person name="Merai M."/>
            <person name="Meyer F."/>
            <person name="Mormann S."/>
            <person name="Munoz-Dorado J."/>
            <person name="Perez J."/>
            <person name="Pradella S."/>
            <person name="Rachid S."/>
            <person name="Raddatz G."/>
            <person name="Rosenau F."/>
            <person name="Rueckert C."/>
            <person name="Sasse F."/>
            <person name="Scharfe M."/>
            <person name="Schuster S.C."/>
            <person name="Suen G."/>
            <person name="Treuner-Lange A."/>
            <person name="Velicer G.J."/>
            <person name="Vorholter F.-J."/>
            <person name="Weissman K.J."/>
            <person name="Welch R.D."/>
            <person name="Wenzel S.C."/>
            <person name="Whitworth D.E."/>
            <person name="Wilhelm S."/>
            <person name="Wittmann C."/>
            <person name="Bloecker H."/>
            <person name="Puehler A."/>
            <person name="Mueller R."/>
        </authorList>
    </citation>
    <scope>NUCLEOTIDE SEQUENCE [LARGE SCALE GENOMIC DNA]</scope>
    <source>
        <strain evidence="6">So ce56</strain>
    </source>
</reference>
<dbReference type="RefSeq" id="WP_012234248.1">
    <property type="nucleotide sequence ID" value="NC_010162.1"/>
</dbReference>
<dbReference type="GO" id="GO:0005525">
    <property type="term" value="F:GTP binding"/>
    <property type="evidence" value="ECO:0007669"/>
    <property type="project" value="UniProtKB-KW"/>
</dbReference>
<gene>
    <name evidence="5" type="ordered locus">sce1613</name>
</gene>
<dbReference type="Gene3D" id="3.40.50.300">
    <property type="entry name" value="P-loop containing nucleotide triphosphate hydrolases"/>
    <property type="match status" value="1"/>
</dbReference>
<evidence type="ECO:0000313" key="6">
    <source>
        <dbReference type="Proteomes" id="UP000002139"/>
    </source>
</evidence>
<dbReference type="Proteomes" id="UP000002139">
    <property type="component" value="Chromosome"/>
</dbReference>
<sequence length="339" mass="38422">MQVVLPIVLGLIAVACGAGAVFLLMQATQLKRQLQDANQHIEALRQAKGQLDQMRSQYGQLQQALEIARSDDRQKVDWLDAQQKEIDWYKSELESRPKITQKRYKILTLGIKWTGKTSLTLKWANPLVDLGTLQGTKIERYERTVSHVLTKEVLTEHVFEIGDWGGEHIVDAQQELIMEEIHGLLMVVDLAGKDGQKIEPSRIQEQLREFQPQSLQFFFSPKTLASCKAVVLFINKSDVLSGTPAEVEREARGYYKTLIDSLERYKNNIDIRVLVGSASYGHSTHHLFSHFVEKILPKNAYDPQLLQRMKQDISGHSALARTAALPAPPVPQQVRPNVR</sequence>
<keyword evidence="3" id="KW-0175">Coiled coil</keyword>
<dbReference type="EMBL" id="AM746676">
    <property type="protein sequence ID" value="CAN91771.1"/>
    <property type="molecule type" value="Genomic_DNA"/>
</dbReference>
<proteinExistence type="predicted"/>
<keyword evidence="2" id="KW-0342">GTP-binding</keyword>
<evidence type="ECO:0000256" key="3">
    <source>
        <dbReference type="SAM" id="Coils"/>
    </source>
</evidence>
<keyword evidence="4" id="KW-0472">Membrane</keyword>
<dbReference type="eggNOG" id="COG1100">
    <property type="taxonomic scope" value="Bacteria"/>
</dbReference>
<keyword evidence="4" id="KW-1133">Transmembrane helix</keyword>
<accession>A9FDK6</accession>
<dbReference type="STRING" id="448385.sce1613"/>
<dbReference type="SUPFAM" id="SSF52540">
    <property type="entry name" value="P-loop containing nucleoside triphosphate hydrolases"/>
    <property type="match status" value="1"/>
</dbReference>
<dbReference type="Pfam" id="PF04670">
    <property type="entry name" value="Gtr1_RagA"/>
    <property type="match status" value="1"/>
</dbReference>
<evidence type="ECO:0000256" key="1">
    <source>
        <dbReference type="ARBA" id="ARBA00022741"/>
    </source>
</evidence>
<evidence type="ECO:0008006" key="7">
    <source>
        <dbReference type="Google" id="ProtNLM"/>
    </source>
</evidence>
<dbReference type="HOGENOM" id="CLU_060320_0_0_7"/>
<dbReference type="AlphaFoldDB" id="A9FDK6"/>
<feature type="transmembrane region" description="Helical" evidence="4">
    <location>
        <begin position="6"/>
        <end position="25"/>
    </location>
</feature>
<dbReference type="InterPro" id="IPR006762">
    <property type="entry name" value="Gtr1_RagA"/>
</dbReference>
<keyword evidence="4" id="KW-0812">Transmembrane</keyword>
<dbReference type="KEGG" id="scl:sce1613"/>
<evidence type="ECO:0000256" key="2">
    <source>
        <dbReference type="ARBA" id="ARBA00023134"/>
    </source>
</evidence>
<keyword evidence="1" id="KW-0547">Nucleotide-binding</keyword>
<keyword evidence="6" id="KW-1185">Reference proteome</keyword>
<feature type="coiled-coil region" evidence="3">
    <location>
        <begin position="24"/>
        <end position="71"/>
    </location>
</feature>
<organism evidence="5 6">
    <name type="scientific">Sorangium cellulosum (strain So ce56)</name>
    <name type="common">Polyangium cellulosum (strain So ce56)</name>
    <dbReference type="NCBI Taxonomy" id="448385"/>
    <lineage>
        <taxon>Bacteria</taxon>
        <taxon>Pseudomonadati</taxon>
        <taxon>Myxococcota</taxon>
        <taxon>Polyangia</taxon>
        <taxon>Polyangiales</taxon>
        <taxon>Polyangiaceae</taxon>
        <taxon>Sorangium</taxon>
    </lineage>
</organism>
<dbReference type="InterPro" id="IPR027417">
    <property type="entry name" value="P-loop_NTPase"/>
</dbReference>
<protein>
    <recommendedName>
        <fullName evidence="7">G domain-containing protein</fullName>
    </recommendedName>
</protein>
<dbReference type="BioCyc" id="SCEL448385:SCE_RS08315-MONOMER"/>
<evidence type="ECO:0000256" key="4">
    <source>
        <dbReference type="SAM" id="Phobius"/>
    </source>
</evidence>